<keyword evidence="5 7" id="KW-0411">Iron-sulfur</keyword>
<keyword evidence="1 7" id="KW-0004">4Fe-4S</keyword>
<dbReference type="InterPro" id="IPR058579">
    <property type="entry name" value="IspG_C"/>
</dbReference>
<dbReference type="PANTHER" id="PTHR30454:SF0">
    <property type="entry name" value="4-HYDROXY-3-METHYLBUT-2-EN-1-YL DIPHOSPHATE SYNTHASE (FERREDOXIN), CHLOROPLASTIC"/>
    <property type="match status" value="1"/>
</dbReference>
<dbReference type="InterPro" id="IPR016425">
    <property type="entry name" value="IspG_bac"/>
</dbReference>
<evidence type="ECO:0000256" key="5">
    <source>
        <dbReference type="ARBA" id="ARBA00023014"/>
    </source>
</evidence>
<dbReference type="Pfam" id="PF04551">
    <property type="entry name" value="GcpE"/>
    <property type="match status" value="1"/>
</dbReference>
<keyword evidence="4 7" id="KW-0408">Iron</keyword>
<feature type="binding site" evidence="7">
    <location>
        <position position="295"/>
    </location>
    <ligand>
        <name>[4Fe-4S] cluster</name>
        <dbReference type="ChEBI" id="CHEBI:49883"/>
    </ligand>
</feature>
<organism evidence="10 11">
    <name type="scientific">Candidatus Avimonoglobus intestinipullorum</name>
    <dbReference type="NCBI Taxonomy" id="2840699"/>
    <lineage>
        <taxon>Bacteria</taxon>
        <taxon>Bacillati</taxon>
        <taxon>Bacillota</taxon>
        <taxon>Clostridia</taxon>
        <taxon>Eubacteriales</taxon>
        <taxon>Candidatus Avimonoglobus</taxon>
    </lineage>
</organism>
<dbReference type="PANTHER" id="PTHR30454">
    <property type="entry name" value="4-HYDROXY-3-METHYLBUT-2-EN-1-YL DIPHOSPHATE SYNTHASE"/>
    <property type="match status" value="1"/>
</dbReference>
<protein>
    <recommendedName>
        <fullName evidence="7">4-hydroxy-3-methylbut-2-en-1-yl diphosphate synthase (flavodoxin)</fullName>
        <ecNumber evidence="7">1.17.7.3</ecNumber>
    </recommendedName>
    <alternativeName>
        <fullName evidence="7">1-hydroxy-2-methyl-2-(E)-butenyl 4-diphosphate synthase</fullName>
    </alternativeName>
</protein>
<keyword evidence="3 7" id="KW-0560">Oxidoreductase</keyword>
<gene>
    <name evidence="7 10" type="primary">ispG</name>
    <name evidence="10" type="synonym">gcpE</name>
    <name evidence="10" type="ORF">IAB04_03600</name>
</gene>
<dbReference type="GO" id="GO:0046429">
    <property type="term" value="F:4-hydroxy-3-methylbut-2-en-1-yl diphosphate synthase activity (ferredoxin)"/>
    <property type="evidence" value="ECO:0007669"/>
    <property type="project" value="UniProtKB-UniRule"/>
</dbReference>
<feature type="binding site" evidence="7">
    <location>
        <position position="302"/>
    </location>
    <ligand>
        <name>[4Fe-4S] cluster</name>
        <dbReference type="ChEBI" id="CHEBI:49883"/>
    </ligand>
</feature>
<evidence type="ECO:0000313" key="10">
    <source>
        <dbReference type="EMBL" id="HIU48422.1"/>
    </source>
</evidence>
<dbReference type="Pfam" id="PF26540">
    <property type="entry name" value="GcpE_C"/>
    <property type="match status" value="1"/>
</dbReference>
<evidence type="ECO:0000256" key="7">
    <source>
        <dbReference type="HAMAP-Rule" id="MF_00159"/>
    </source>
</evidence>
<comment type="cofactor">
    <cofactor evidence="7">
        <name>[4Fe-4S] cluster</name>
        <dbReference type="ChEBI" id="CHEBI:49883"/>
    </cofactor>
    <text evidence="7">Binds 1 [4Fe-4S] cluster.</text>
</comment>
<dbReference type="Gene3D" id="3.30.413.10">
    <property type="entry name" value="Sulfite Reductase Hemoprotein, domain 1"/>
    <property type="match status" value="1"/>
</dbReference>
<reference evidence="10" key="1">
    <citation type="submission" date="2020-10" db="EMBL/GenBank/DDBJ databases">
        <authorList>
            <person name="Gilroy R."/>
        </authorList>
    </citation>
    <scope>NUCLEOTIDE SEQUENCE</scope>
    <source>
        <strain evidence="10">ChiSjej4B22-9803</strain>
    </source>
</reference>
<dbReference type="GO" id="GO:0016114">
    <property type="term" value="P:terpenoid biosynthetic process"/>
    <property type="evidence" value="ECO:0007669"/>
    <property type="project" value="InterPro"/>
</dbReference>
<dbReference type="GO" id="GO:0051539">
    <property type="term" value="F:4 iron, 4 sulfur cluster binding"/>
    <property type="evidence" value="ECO:0007669"/>
    <property type="project" value="UniProtKB-UniRule"/>
</dbReference>
<evidence type="ECO:0000259" key="9">
    <source>
        <dbReference type="Pfam" id="PF26540"/>
    </source>
</evidence>
<dbReference type="GO" id="GO:0005506">
    <property type="term" value="F:iron ion binding"/>
    <property type="evidence" value="ECO:0007669"/>
    <property type="project" value="InterPro"/>
</dbReference>
<dbReference type="InterPro" id="IPR011005">
    <property type="entry name" value="Dihydropteroate_synth-like_sf"/>
</dbReference>
<dbReference type="HAMAP" id="MF_00159">
    <property type="entry name" value="IspG"/>
    <property type="match status" value="1"/>
</dbReference>
<dbReference type="SUPFAM" id="SSF56014">
    <property type="entry name" value="Nitrite and sulphite reductase 4Fe-4S domain-like"/>
    <property type="match status" value="1"/>
</dbReference>
<feature type="domain" description="IspG C-terminal" evidence="9">
    <location>
        <begin position="256"/>
        <end position="344"/>
    </location>
</feature>
<evidence type="ECO:0000256" key="1">
    <source>
        <dbReference type="ARBA" id="ARBA00022485"/>
    </source>
</evidence>
<comment type="function">
    <text evidence="7">Converts 2C-methyl-D-erythritol 2,4-cyclodiphosphate (ME-2,4cPP) into 1-hydroxy-2-methyl-2-(E)-butenyl 4-diphosphate.</text>
</comment>
<feature type="domain" description="IspG TIM-barrel" evidence="8">
    <location>
        <begin position="3"/>
        <end position="241"/>
    </location>
</feature>
<dbReference type="EC" id="1.17.7.3" evidence="7"/>
<dbReference type="InterPro" id="IPR045854">
    <property type="entry name" value="NO2/SO3_Rdtase_4Fe4S_sf"/>
</dbReference>
<dbReference type="GO" id="GO:0019288">
    <property type="term" value="P:isopentenyl diphosphate biosynthetic process, methylerythritol 4-phosphate pathway"/>
    <property type="evidence" value="ECO:0007669"/>
    <property type="project" value="UniProtKB-UniRule"/>
</dbReference>
<dbReference type="FunFam" id="3.20.20.20:FF:000001">
    <property type="entry name" value="4-hydroxy-3-methylbut-2-en-1-yl diphosphate synthase (flavodoxin)"/>
    <property type="match status" value="1"/>
</dbReference>
<feature type="binding site" evidence="7">
    <location>
        <position position="263"/>
    </location>
    <ligand>
        <name>[4Fe-4S] cluster</name>
        <dbReference type="ChEBI" id="CHEBI:49883"/>
    </ligand>
</feature>
<evidence type="ECO:0000256" key="4">
    <source>
        <dbReference type="ARBA" id="ARBA00023004"/>
    </source>
</evidence>
<dbReference type="AlphaFoldDB" id="A0A9D1LV17"/>
<name>A0A9D1LV17_9FIRM</name>
<dbReference type="InterPro" id="IPR058578">
    <property type="entry name" value="IspG_TIM"/>
</dbReference>
<keyword evidence="2 7" id="KW-0479">Metal-binding</keyword>
<dbReference type="EMBL" id="DVND01000095">
    <property type="protein sequence ID" value="HIU48422.1"/>
    <property type="molecule type" value="Genomic_DNA"/>
</dbReference>
<comment type="caution">
    <text evidence="10">The sequence shown here is derived from an EMBL/GenBank/DDBJ whole genome shotgun (WGS) entry which is preliminary data.</text>
</comment>
<evidence type="ECO:0000256" key="6">
    <source>
        <dbReference type="ARBA" id="ARBA00023229"/>
    </source>
</evidence>
<feature type="binding site" evidence="7">
    <location>
        <position position="260"/>
    </location>
    <ligand>
        <name>[4Fe-4S] cluster</name>
        <dbReference type="ChEBI" id="CHEBI:49883"/>
    </ligand>
</feature>
<dbReference type="Gene3D" id="3.20.20.20">
    <property type="entry name" value="Dihydropteroate synthase-like"/>
    <property type="match status" value="1"/>
</dbReference>
<dbReference type="Proteomes" id="UP000824111">
    <property type="component" value="Unassembled WGS sequence"/>
</dbReference>
<dbReference type="FunFam" id="3.30.413.10:FF:000005">
    <property type="entry name" value="4-hydroxy-3-methylbut-2-en-1-yl diphosphate synthase (flavodoxin)"/>
    <property type="match status" value="1"/>
</dbReference>
<evidence type="ECO:0000256" key="3">
    <source>
        <dbReference type="ARBA" id="ARBA00023002"/>
    </source>
</evidence>
<dbReference type="InterPro" id="IPR004588">
    <property type="entry name" value="IspG_bac-typ"/>
</dbReference>
<proteinExistence type="inferred from homology"/>
<dbReference type="NCBIfam" id="TIGR00612">
    <property type="entry name" value="ispG_gcpE"/>
    <property type="match status" value="1"/>
</dbReference>
<reference evidence="10" key="2">
    <citation type="journal article" date="2021" name="PeerJ">
        <title>Extensive microbial diversity within the chicken gut microbiome revealed by metagenomics and culture.</title>
        <authorList>
            <person name="Gilroy R."/>
            <person name="Ravi A."/>
            <person name="Getino M."/>
            <person name="Pursley I."/>
            <person name="Horton D.L."/>
            <person name="Alikhan N.F."/>
            <person name="Baker D."/>
            <person name="Gharbi K."/>
            <person name="Hall N."/>
            <person name="Watson M."/>
            <person name="Adriaenssens E.M."/>
            <person name="Foster-Nyarko E."/>
            <person name="Jarju S."/>
            <person name="Secka A."/>
            <person name="Antonio M."/>
            <person name="Oren A."/>
            <person name="Chaudhuri R.R."/>
            <person name="La Ragione R."/>
            <person name="Hildebrand F."/>
            <person name="Pallen M.J."/>
        </authorList>
    </citation>
    <scope>NUCLEOTIDE SEQUENCE</scope>
    <source>
        <strain evidence="10">ChiSjej4B22-9803</strain>
    </source>
</reference>
<accession>A0A9D1LV17</accession>
<keyword evidence="6 7" id="KW-0414">Isoprene biosynthesis</keyword>
<comment type="catalytic activity">
    <reaction evidence="7">
        <text>(2E)-4-hydroxy-3-methylbut-2-enyl diphosphate + oxidized [flavodoxin] + H2O + 2 H(+) = 2-C-methyl-D-erythritol 2,4-cyclic diphosphate + reduced [flavodoxin]</text>
        <dbReference type="Rhea" id="RHEA:43604"/>
        <dbReference type="Rhea" id="RHEA-COMP:10622"/>
        <dbReference type="Rhea" id="RHEA-COMP:10623"/>
        <dbReference type="ChEBI" id="CHEBI:15377"/>
        <dbReference type="ChEBI" id="CHEBI:15378"/>
        <dbReference type="ChEBI" id="CHEBI:57618"/>
        <dbReference type="ChEBI" id="CHEBI:58210"/>
        <dbReference type="ChEBI" id="CHEBI:58483"/>
        <dbReference type="ChEBI" id="CHEBI:128753"/>
        <dbReference type="EC" id="1.17.7.3"/>
    </reaction>
</comment>
<evidence type="ECO:0000313" key="11">
    <source>
        <dbReference type="Proteomes" id="UP000824111"/>
    </source>
</evidence>
<dbReference type="SUPFAM" id="SSF51717">
    <property type="entry name" value="Dihydropteroate synthetase-like"/>
    <property type="match status" value="1"/>
</dbReference>
<dbReference type="NCBIfam" id="NF001540">
    <property type="entry name" value="PRK00366.1"/>
    <property type="match status" value="1"/>
</dbReference>
<comment type="pathway">
    <text evidence="7">Isoprenoid biosynthesis; isopentenyl diphosphate biosynthesis via DXP pathway; isopentenyl diphosphate from 1-deoxy-D-xylulose 5-phosphate: step 5/6.</text>
</comment>
<dbReference type="PIRSF" id="PIRSF004640">
    <property type="entry name" value="IspG"/>
    <property type="match status" value="1"/>
</dbReference>
<evidence type="ECO:0000256" key="2">
    <source>
        <dbReference type="ARBA" id="ARBA00022723"/>
    </source>
</evidence>
<comment type="similarity">
    <text evidence="7">Belongs to the IspG family.</text>
</comment>
<sequence length="347" mass="37411">MKRIVNVGTVPVGGEHPVSIQSMTNTDTRDVGATVAQIRRLEAAGCEIIRVAVPDMEAAEAVSVIKKQIHIPLVCDIHFDYRLALECMKNGADKIRINPGNIGNKERVRQVVELAKSTQTPIRIGVNGGSLERELLQKYGGPTADALVESALRHVEILDGLNFTDVIVSIKVSDVPTMLAAYRKFDRLTDIPTHIGVTEAGTLRGGLVKSAVGIGALLAEQIGNTMRVSLTADPVEEIRAAKDILRVLGLRRQGPELVSCPTCGRTQIDLIPIANEVERRLAKVEKNIKVAVMGCAVNGPGEAREADIGIAGGNGEGLIFRHGEILRKVPEAELIDALMQEIEKLEQ</sequence>
<evidence type="ECO:0000259" key="8">
    <source>
        <dbReference type="Pfam" id="PF04551"/>
    </source>
</evidence>
<dbReference type="GO" id="GO:0141197">
    <property type="term" value="F:4-hydroxy-3-methylbut-2-enyl-diphosphate synthase activity (flavodoxin)"/>
    <property type="evidence" value="ECO:0007669"/>
    <property type="project" value="UniProtKB-EC"/>
</dbReference>